<comment type="caution">
    <text evidence="2">The sequence shown here is derived from an EMBL/GenBank/DDBJ whole genome shotgun (WGS) entry which is preliminary data.</text>
</comment>
<organism evidence="2 3">
    <name type="scientific">Manduca sexta</name>
    <name type="common">Tobacco hawkmoth</name>
    <name type="synonym">Tobacco hornworm</name>
    <dbReference type="NCBI Taxonomy" id="7130"/>
    <lineage>
        <taxon>Eukaryota</taxon>
        <taxon>Metazoa</taxon>
        <taxon>Ecdysozoa</taxon>
        <taxon>Arthropoda</taxon>
        <taxon>Hexapoda</taxon>
        <taxon>Insecta</taxon>
        <taxon>Pterygota</taxon>
        <taxon>Neoptera</taxon>
        <taxon>Endopterygota</taxon>
        <taxon>Lepidoptera</taxon>
        <taxon>Glossata</taxon>
        <taxon>Ditrysia</taxon>
        <taxon>Bombycoidea</taxon>
        <taxon>Sphingidae</taxon>
        <taxon>Sphinginae</taxon>
        <taxon>Sphingini</taxon>
        <taxon>Manduca</taxon>
    </lineage>
</organism>
<feature type="region of interest" description="Disordered" evidence="1">
    <location>
        <begin position="1"/>
        <end position="67"/>
    </location>
</feature>
<accession>A0A921ZUL0</accession>
<keyword evidence="3" id="KW-1185">Reference proteome</keyword>
<gene>
    <name evidence="2" type="ORF">O3G_MSEX013764</name>
</gene>
<proteinExistence type="predicted"/>
<feature type="compositionally biased region" description="Basic and acidic residues" evidence="1">
    <location>
        <begin position="1"/>
        <end position="37"/>
    </location>
</feature>
<name>A0A921ZUL0_MANSE</name>
<reference evidence="2" key="1">
    <citation type="journal article" date="2016" name="Insect Biochem. Mol. Biol.">
        <title>Multifaceted biological insights from a draft genome sequence of the tobacco hornworm moth, Manduca sexta.</title>
        <authorList>
            <person name="Kanost M.R."/>
            <person name="Arrese E.L."/>
            <person name="Cao X."/>
            <person name="Chen Y.R."/>
            <person name="Chellapilla S."/>
            <person name="Goldsmith M.R."/>
            <person name="Grosse-Wilde E."/>
            <person name="Heckel D.G."/>
            <person name="Herndon N."/>
            <person name="Jiang H."/>
            <person name="Papanicolaou A."/>
            <person name="Qu J."/>
            <person name="Soulages J.L."/>
            <person name="Vogel H."/>
            <person name="Walters J."/>
            <person name="Waterhouse R.M."/>
            <person name="Ahn S.J."/>
            <person name="Almeida F.C."/>
            <person name="An C."/>
            <person name="Aqrawi P."/>
            <person name="Bretschneider A."/>
            <person name="Bryant W.B."/>
            <person name="Bucks S."/>
            <person name="Chao H."/>
            <person name="Chevignon G."/>
            <person name="Christen J.M."/>
            <person name="Clarke D.F."/>
            <person name="Dittmer N.T."/>
            <person name="Ferguson L.C.F."/>
            <person name="Garavelou S."/>
            <person name="Gordon K.H.J."/>
            <person name="Gunaratna R.T."/>
            <person name="Han Y."/>
            <person name="Hauser F."/>
            <person name="He Y."/>
            <person name="Heidel-Fischer H."/>
            <person name="Hirsh A."/>
            <person name="Hu Y."/>
            <person name="Jiang H."/>
            <person name="Kalra D."/>
            <person name="Klinner C."/>
            <person name="Konig C."/>
            <person name="Kovar C."/>
            <person name="Kroll A.R."/>
            <person name="Kuwar S.S."/>
            <person name="Lee S.L."/>
            <person name="Lehman R."/>
            <person name="Li K."/>
            <person name="Li Z."/>
            <person name="Liang H."/>
            <person name="Lovelace S."/>
            <person name="Lu Z."/>
            <person name="Mansfield J.H."/>
            <person name="McCulloch K.J."/>
            <person name="Mathew T."/>
            <person name="Morton B."/>
            <person name="Muzny D.M."/>
            <person name="Neunemann D."/>
            <person name="Ongeri F."/>
            <person name="Pauchet Y."/>
            <person name="Pu L.L."/>
            <person name="Pyrousis I."/>
            <person name="Rao X.J."/>
            <person name="Redding A."/>
            <person name="Roesel C."/>
            <person name="Sanchez-Gracia A."/>
            <person name="Schaack S."/>
            <person name="Shukla A."/>
            <person name="Tetreau G."/>
            <person name="Wang Y."/>
            <person name="Xiong G.H."/>
            <person name="Traut W."/>
            <person name="Walsh T.K."/>
            <person name="Worley K.C."/>
            <person name="Wu D."/>
            <person name="Wu W."/>
            <person name="Wu Y.Q."/>
            <person name="Zhang X."/>
            <person name="Zou Z."/>
            <person name="Zucker H."/>
            <person name="Briscoe A.D."/>
            <person name="Burmester T."/>
            <person name="Clem R.J."/>
            <person name="Feyereisen R."/>
            <person name="Grimmelikhuijzen C.J.P."/>
            <person name="Hamodrakas S.J."/>
            <person name="Hansson B.S."/>
            <person name="Huguet E."/>
            <person name="Jermiin L.S."/>
            <person name="Lan Q."/>
            <person name="Lehman H.K."/>
            <person name="Lorenzen M."/>
            <person name="Merzendorfer H."/>
            <person name="Michalopoulos I."/>
            <person name="Morton D.B."/>
            <person name="Muthukrishnan S."/>
            <person name="Oakeshott J.G."/>
            <person name="Palmer W."/>
            <person name="Park Y."/>
            <person name="Passarelli A.L."/>
            <person name="Rozas J."/>
            <person name="Schwartz L.M."/>
            <person name="Smith W."/>
            <person name="Southgate A."/>
            <person name="Vilcinskas A."/>
            <person name="Vogt R."/>
            <person name="Wang P."/>
            <person name="Werren J."/>
            <person name="Yu X.Q."/>
            <person name="Zhou J.J."/>
            <person name="Brown S.J."/>
            <person name="Scherer S.E."/>
            <person name="Richards S."/>
            <person name="Blissard G.W."/>
        </authorList>
    </citation>
    <scope>NUCLEOTIDE SEQUENCE</scope>
</reference>
<dbReference type="Proteomes" id="UP000791440">
    <property type="component" value="Unassembled WGS sequence"/>
</dbReference>
<dbReference type="AlphaFoldDB" id="A0A921ZUL0"/>
<evidence type="ECO:0000256" key="1">
    <source>
        <dbReference type="SAM" id="MobiDB-lite"/>
    </source>
</evidence>
<evidence type="ECO:0000313" key="3">
    <source>
        <dbReference type="Proteomes" id="UP000791440"/>
    </source>
</evidence>
<dbReference type="EMBL" id="JH668963">
    <property type="protein sequence ID" value="KAG6463232.1"/>
    <property type="molecule type" value="Genomic_DNA"/>
</dbReference>
<evidence type="ECO:0000313" key="2">
    <source>
        <dbReference type="EMBL" id="KAG6463232.1"/>
    </source>
</evidence>
<protein>
    <submittedName>
        <fullName evidence="2">Uncharacterized protein</fullName>
    </submittedName>
</protein>
<reference evidence="2" key="2">
    <citation type="submission" date="2020-12" db="EMBL/GenBank/DDBJ databases">
        <authorList>
            <person name="Kanost M."/>
        </authorList>
    </citation>
    <scope>NUCLEOTIDE SEQUENCE</scope>
</reference>
<sequence>MKHISEEKKSNPHHADVEHKSIDHNEEVQKEEERQEEQQNEESNDEGGDRDGHSSQHMPLKGQYRPMAYRPAIKQYEVQENYYNPRFYRHNRRQ</sequence>